<feature type="compositionally biased region" description="Basic and acidic residues" evidence="1">
    <location>
        <begin position="315"/>
        <end position="326"/>
    </location>
</feature>
<feature type="compositionally biased region" description="Basic and acidic residues" evidence="1">
    <location>
        <begin position="418"/>
        <end position="429"/>
    </location>
</feature>
<organism evidence="3">
    <name type="scientific">Rosellinia necatrix</name>
    <name type="common">White root-rot fungus</name>
    <dbReference type="NCBI Taxonomy" id="77044"/>
    <lineage>
        <taxon>Eukaryota</taxon>
        <taxon>Fungi</taxon>
        <taxon>Dikarya</taxon>
        <taxon>Ascomycota</taxon>
        <taxon>Pezizomycotina</taxon>
        <taxon>Sordariomycetes</taxon>
        <taxon>Xylariomycetidae</taxon>
        <taxon>Xylariales</taxon>
        <taxon>Xylariaceae</taxon>
        <taxon>Rosellinia</taxon>
    </lineage>
</organism>
<dbReference type="OMA" id="YSQTMPI"/>
<protein>
    <submittedName>
        <fullName evidence="3">Uncharacterized protein</fullName>
    </submittedName>
</protein>
<dbReference type="Proteomes" id="UP000054516">
    <property type="component" value="Unassembled WGS sequence"/>
</dbReference>
<proteinExistence type="predicted"/>
<reference evidence="3" key="1">
    <citation type="submission" date="2016-03" db="EMBL/GenBank/DDBJ databases">
        <title>Draft genome sequence of Rosellinia necatrix.</title>
        <authorList>
            <person name="Kanematsu S."/>
        </authorList>
    </citation>
    <scope>NUCLEOTIDE SEQUENCE [LARGE SCALE GENOMIC DNA]</scope>
    <source>
        <strain evidence="3">W97</strain>
    </source>
</reference>
<keyword evidence="2" id="KW-0472">Membrane</keyword>
<feature type="compositionally biased region" description="Low complexity" evidence="1">
    <location>
        <begin position="295"/>
        <end position="307"/>
    </location>
</feature>
<evidence type="ECO:0000313" key="3">
    <source>
        <dbReference type="EMBL" id="GAP87445.2"/>
    </source>
</evidence>
<sequence length="457" mass="49602">MTKFPNFLLVLGTTALLATITILALEATLARELWPSTSPARILAVIAVLAEAIVLVLIITKLVKYVRGTNGRHSRHLWGAWFASDLITSVLASVVSVALLILVGKATNLPANDSNVPLDDILIGSAISLGFAFTSQLFFVVVYFVLHRLPDSEQALSLHTNEEGRISPQLTMRVKSIPYHRTKPALSQTRLGERGSSEYFSRPGTSSGRSAAETVTSFSGSLSSVVRPVGSRTRLISNGSKSGLRLSSLDSNAYRDRISITEDGFDSWDTSSVDPHNRQMVLETSSPIRPRFLETIPASPTTSRSPSPGCPLDLEPPRRGRRERSDSPIPRDQLERPFTPSELELHIHPLFRSDSPGPPPAVTPGTVVVAAPNAGQFITGKSVTRMRSGSLPNSPSLLSRRGSYESFRKTPSPNSDGLRPDDIAEEGRKMTPPIPDWVLNAGLKSGLTDYQGKGRRV</sequence>
<dbReference type="OrthoDB" id="5431149at2759"/>
<feature type="compositionally biased region" description="Polar residues" evidence="1">
    <location>
        <begin position="203"/>
        <end position="212"/>
    </location>
</feature>
<keyword evidence="4" id="KW-1185">Reference proteome</keyword>
<evidence type="ECO:0000256" key="2">
    <source>
        <dbReference type="SAM" id="Phobius"/>
    </source>
</evidence>
<keyword evidence="2" id="KW-0812">Transmembrane</keyword>
<feature type="transmembrane region" description="Helical" evidence="2">
    <location>
        <begin position="80"/>
        <end position="101"/>
    </location>
</feature>
<dbReference type="STRING" id="77044.A0A1W2TH55"/>
<feature type="compositionally biased region" description="Low complexity" evidence="1">
    <location>
        <begin position="387"/>
        <end position="401"/>
    </location>
</feature>
<keyword evidence="2" id="KW-1133">Transmembrane helix</keyword>
<evidence type="ECO:0000313" key="4">
    <source>
        <dbReference type="Proteomes" id="UP000054516"/>
    </source>
</evidence>
<dbReference type="AlphaFoldDB" id="A0A1W2TH55"/>
<feature type="region of interest" description="Disordered" evidence="1">
    <location>
        <begin position="193"/>
        <end position="212"/>
    </location>
</feature>
<gene>
    <name evidence="3" type="ORF">SAMD00023353_2601100</name>
</gene>
<dbReference type="EMBL" id="DF977471">
    <property type="protein sequence ID" value="GAP87445.2"/>
    <property type="molecule type" value="Genomic_DNA"/>
</dbReference>
<feature type="transmembrane region" description="Helical" evidence="2">
    <location>
        <begin position="40"/>
        <end position="59"/>
    </location>
</feature>
<feature type="region of interest" description="Disordered" evidence="1">
    <location>
        <begin position="264"/>
        <end position="338"/>
    </location>
</feature>
<feature type="region of interest" description="Disordered" evidence="1">
    <location>
        <begin position="385"/>
        <end position="435"/>
    </location>
</feature>
<feature type="transmembrane region" description="Helical" evidence="2">
    <location>
        <begin position="121"/>
        <end position="146"/>
    </location>
</feature>
<evidence type="ECO:0000256" key="1">
    <source>
        <dbReference type="SAM" id="MobiDB-lite"/>
    </source>
</evidence>
<name>A0A1W2TH55_ROSNE</name>
<accession>A0A1W2TH55</accession>